<comment type="caution">
    <text evidence="3">The sequence shown here is derived from an EMBL/GenBank/DDBJ whole genome shotgun (WGS) entry which is preliminary data.</text>
</comment>
<feature type="region of interest" description="Disordered" evidence="1">
    <location>
        <begin position="1041"/>
        <end position="1069"/>
    </location>
</feature>
<gene>
    <name evidence="3" type="ORF">ANN_21849</name>
</gene>
<reference evidence="3 4" key="1">
    <citation type="journal article" date="2022" name="Allergy">
        <title>Genome assembly and annotation of Periplaneta americana reveal a comprehensive cockroach allergen profile.</title>
        <authorList>
            <person name="Wang L."/>
            <person name="Xiong Q."/>
            <person name="Saelim N."/>
            <person name="Wang L."/>
            <person name="Nong W."/>
            <person name="Wan A.T."/>
            <person name="Shi M."/>
            <person name="Liu X."/>
            <person name="Cao Q."/>
            <person name="Hui J.H.L."/>
            <person name="Sookrung N."/>
            <person name="Leung T.F."/>
            <person name="Tungtrongchitr A."/>
            <person name="Tsui S.K.W."/>
        </authorList>
    </citation>
    <scope>NUCLEOTIDE SEQUENCE [LARGE SCALE GENOMIC DNA]</scope>
    <source>
        <strain evidence="3">PWHHKU_190912</strain>
    </source>
</reference>
<evidence type="ECO:0000313" key="3">
    <source>
        <dbReference type="EMBL" id="KAJ4429648.1"/>
    </source>
</evidence>
<evidence type="ECO:0000313" key="4">
    <source>
        <dbReference type="Proteomes" id="UP001148838"/>
    </source>
</evidence>
<name>A0ABQ8S6S4_PERAM</name>
<evidence type="ECO:0000256" key="2">
    <source>
        <dbReference type="SAM" id="Phobius"/>
    </source>
</evidence>
<accession>A0ABQ8S6S4</accession>
<evidence type="ECO:0000256" key="1">
    <source>
        <dbReference type="SAM" id="MobiDB-lite"/>
    </source>
</evidence>
<protein>
    <recommendedName>
        <fullName evidence="5">LRRCT domain-containing protein</fullName>
    </recommendedName>
</protein>
<keyword evidence="2" id="KW-0472">Membrane</keyword>
<dbReference type="Proteomes" id="UP001148838">
    <property type="component" value="Unassembled WGS sequence"/>
</dbReference>
<keyword evidence="4" id="KW-1185">Reference proteome</keyword>
<feature type="transmembrane region" description="Helical" evidence="2">
    <location>
        <begin position="801"/>
        <end position="825"/>
    </location>
</feature>
<evidence type="ECO:0008006" key="5">
    <source>
        <dbReference type="Google" id="ProtNLM"/>
    </source>
</evidence>
<dbReference type="EMBL" id="JAJSOF020000033">
    <property type="protein sequence ID" value="KAJ4429648.1"/>
    <property type="molecule type" value="Genomic_DNA"/>
</dbReference>
<feature type="region of interest" description="Disordered" evidence="1">
    <location>
        <begin position="1109"/>
        <end position="1143"/>
    </location>
</feature>
<organism evidence="3 4">
    <name type="scientific">Periplaneta americana</name>
    <name type="common">American cockroach</name>
    <name type="synonym">Blatta americana</name>
    <dbReference type="NCBI Taxonomy" id="6978"/>
    <lineage>
        <taxon>Eukaryota</taxon>
        <taxon>Metazoa</taxon>
        <taxon>Ecdysozoa</taxon>
        <taxon>Arthropoda</taxon>
        <taxon>Hexapoda</taxon>
        <taxon>Insecta</taxon>
        <taxon>Pterygota</taxon>
        <taxon>Neoptera</taxon>
        <taxon>Polyneoptera</taxon>
        <taxon>Dictyoptera</taxon>
        <taxon>Blattodea</taxon>
        <taxon>Blattoidea</taxon>
        <taxon>Blattidae</taxon>
        <taxon>Blattinae</taxon>
        <taxon>Periplaneta</taxon>
    </lineage>
</organism>
<keyword evidence="2" id="KW-1133">Transmembrane helix</keyword>
<feature type="transmembrane region" description="Helical" evidence="2">
    <location>
        <begin position="837"/>
        <end position="860"/>
    </location>
</feature>
<keyword evidence="2" id="KW-0812">Transmembrane</keyword>
<proteinExistence type="predicted"/>
<sequence>MSPRSNTESYLAFAHIGLRENPGKNLNQITCPDRESNPGHLVSRLDVLTVTPQVWTGSFIQLGLRVVILRDETDCNEIRYITQTLVHNSTTEPPGWKTSTTADLYRVVLLQTVELGAGSLPAATLELNVSGAGELRLLAGAFSQVAALQRVRVDGVGRVVVRRHAFLNLSAPHTLLEVLDCGRAVLERHAFRAVRGPLTASVARCAHVVVQGAAFSWILAITLRDVPRLELSPQAFAFEAPTTVGRHGPAATDYDEHQLLLVQVLLQNVVLAELPRDTFPSSAAEVRLVDAEVRTVQSGAFCANTLFAVIFQNTSLHRVETGAFSDRTLIKYLELSGVRIRVMAARALQAAVDNLTVQHSRYRTSPQSHCSAFQVPYIITTTSLFSIPGTVHHHHNLTVQHSRYRTSSPQSHCSAFQVPYITTISLFSIPGTVHHHHNLTVQHSRYRTSSPQSHCSAFQVPYIITTISLFSIPGTVHHHHNLTVQHSRYRTSSPQPHCSAFQVPYIITTTSLFSIPGTVHHHNLTVQHSRYRTSSSQPHCSAFQVPYITTTISLFSIPGTVHHHHNLTLQYSRYRTSSPQSLRRGVIKTFSISGEVHYKLSFRRVSEVSEGAVNITVAKASFLFNAFEKIEARGLVLKSWNMVRMDNNTFGFLAADAIRLPFEALPGVSSHEFSFAGNELDRLSPGALRFAVEALEGGAGIKARLVDNRFSQLCHCNLLAWVRDVTAGRRGVEEVFNSSACTVDAVLARCFNVPEGYLNMRDYTEQVCGTADVIVCEETKGESAVSVVRDADDDVDRDRKVLGLIFLVVVCAMVVILVITGVLWLRRNGYCVRARLLLLPTTTSCLTMFSTLFQGAGGLVPARSISRLSMHEYTELQQQQLQKQRQGLLVAAEDNASDGEVEEVPCEDKWTQTLPEELTQELLQSLREKLDDPENYSEARDMIEHLYDLIKVEESCNNNNMPSTSRPVEELLDDEDDDLYDVIQVPARLRHSRAKRATMCSVGTRAPSPDKLLPYSQARRNRAQAVVCDYVEPRDREQHVYTELPGGAPPPATEPASADPPANKSPSRPLSFLRALGESILPARKTPQLCDYTEPTDAAVHVYTEVPAASTLRCSSKMANRPLPTKPDQEEDDPGEGTSASSH</sequence>